<feature type="non-terminal residue" evidence="1">
    <location>
        <position position="79"/>
    </location>
</feature>
<organism evidence="1">
    <name type="scientific">Iconisemion striatum</name>
    <dbReference type="NCBI Taxonomy" id="60296"/>
    <lineage>
        <taxon>Eukaryota</taxon>
        <taxon>Metazoa</taxon>
        <taxon>Chordata</taxon>
        <taxon>Craniata</taxon>
        <taxon>Vertebrata</taxon>
        <taxon>Euteleostomi</taxon>
        <taxon>Actinopterygii</taxon>
        <taxon>Neopterygii</taxon>
        <taxon>Teleostei</taxon>
        <taxon>Neoteleostei</taxon>
        <taxon>Acanthomorphata</taxon>
        <taxon>Ovalentaria</taxon>
        <taxon>Atherinomorphae</taxon>
        <taxon>Cyprinodontiformes</taxon>
        <taxon>Nothobranchiidae</taxon>
        <taxon>Iconisemion</taxon>
    </lineage>
</organism>
<protein>
    <submittedName>
        <fullName evidence="1">Uncharacterized protein</fullName>
    </submittedName>
</protein>
<dbReference type="EMBL" id="HADW01004825">
    <property type="protein sequence ID" value="SBP06225.1"/>
    <property type="molecule type" value="Transcribed_RNA"/>
</dbReference>
<accession>A0A1A7WKH1</accession>
<proteinExistence type="predicted"/>
<reference evidence="1" key="2">
    <citation type="submission" date="2016-06" db="EMBL/GenBank/DDBJ databases">
        <title>The genome of a short-lived fish provides insights into sex chromosome evolution and the genetic control of aging.</title>
        <authorList>
            <person name="Reichwald K."/>
            <person name="Felder M."/>
            <person name="Petzold A."/>
            <person name="Koch P."/>
            <person name="Groth M."/>
            <person name="Platzer M."/>
        </authorList>
    </citation>
    <scope>NUCLEOTIDE SEQUENCE</scope>
    <source>
        <tissue evidence="1">Brain</tissue>
    </source>
</reference>
<evidence type="ECO:0000313" key="1">
    <source>
        <dbReference type="EMBL" id="SBP06225.1"/>
    </source>
</evidence>
<reference evidence="1" key="1">
    <citation type="submission" date="2016-05" db="EMBL/GenBank/DDBJ databases">
        <authorList>
            <person name="Lavstsen T."/>
            <person name="Jespersen J.S."/>
        </authorList>
    </citation>
    <scope>NUCLEOTIDE SEQUENCE</scope>
    <source>
        <tissue evidence="1">Brain</tissue>
    </source>
</reference>
<gene>
    <name evidence="1" type="primary">Nfu_g_1_009724</name>
</gene>
<name>A0A1A7WKH1_9TELE</name>
<dbReference type="AlphaFoldDB" id="A0A1A7WKH1"/>
<feature type="non-terminal residue" evidence="1">
    <location>
        <position position="1"/>
    </location>
</feature>
<sequence length="79" mass="9275">AKVTNLTVLSTSQQRTGCVHRQQVRHLNVYQQEQNQTKQKVYKNNSLNKISKQSRTFYLLNKAAWPELCFLFSCSKLRT</sequence>